<evidence type="ECO:0000256" key="4">
    <source>
        <dbReference type="ARBA" id="ARBA00022801"/>
    </source>
</evidence>
<keyword evidence="2" id="KW-0540">Nuclease</keyword>
<comment type="cofactor">
    <cofactor evidence="1">
        <name>[4Fe-4S] cluster</name>
        <dbReference type="ChEBI" id="CHEBI:49883"/>
    </cofactor>
</comment>
<dbReference type="InterPro" id="IPR051827">
    <property type="entry name" value="Cas4_exonuclease"/>
</dbReference>
<dbReference type="RefSeq" id="WP_301663670.1">
    <property type="nucleotide sequence ID" value="NZ_VCYH01000004.1"/>
</dbReference>
<keyword evidence="4" id="KW-0378">Hydrolase</keyword>
<sequence length="222" mass="24375">MVESIPVSAVVACHACPRRYYFERSADREESPRYTVCKQIGLHLGTLLDADGIWQEVTTVLPDADAETREFFDACLAACRRSRWKVPVQSEVMVASERLGMHGRVDKIFDDAATFAVVRSSPAPRAGVYAADRVRIACYAHCLAEMTGQGVAGGYIEYVPSGVSRLVEPQPRDRREMLRGLAAARKVADGEIPAKPFKAPCEGCAYADRCLTGSGRRLSDLF</sequence>
<evidence type="ECO:0000313" key="9">
    <source>
        <dbReference type="Proteomes" id="UP001168338"/>
    </source>
</evidence>
<evidence type="ECO:0000256" key="6">
    <source>
        <dbReference type="ARBA" id="ARBA00023014"/>
    </source>
</evidence>
<gene>
    <name evidence="8" type="ORF">FGU65_06580</name>
</gene>
<evidence type="ECO:0000256" key="2">
    <source>
        <dbReference type="ARBA" id="ARBA00022722"/>
    </source>
</evidence>
<keyword evidence="3" id="KW-0479">Metal-binding</keyword>
<protein>
    <submittedName>
        <fullName evidence="8">Dna2/Cas4 domain-containing protein</fullName>
    </submittedName>
</protein>
<organism evidence="8 9">
    <name type="scientific">Methanoculleus frigidifontis</name>
    <dbReference type="NCBI Taxonomy" id="2584085"/>
    <lineage>
        <taxon>Archaea</taxon>
        <taxon>Methanobacteriati</taxon>
        <taxon>Methanobacteriota</taxon>
        <taxon>Stenosarchaea group</taxon>
        <taxon>Methanomicrobia</taxon>
        <taxon>Methanomicrobiales</taxon>
        <taxon>Methanomicrobiaceae</taxon>
        <taxon>Methanoculleus</taxon>
    </lineage>
</organism>
<reference evidence="8" key="1">
    <citation type="submission" date="2019-05" db="EMBL/GenBank/DDBJ databases">
        <title>Methanoculleus sp. FWC-SCC1, a methanogenic archaeon isolated from deep marine cold seep.</title>
        <authorList>
            <person name="Chen Y.-W."/>
            <person name="Chen S.-C."/>
            <person name="Teng N.-H."/>
            <person name="Lai M.-C."/>
        </authorList>
    </citation>
    <scope>NUCLEOTIDE SEQUENCE</scope>
    <source>
        <strain evidence="8">FWC-SCC1</strain>
    </source>
</reference>
<name>A0ABT8M9G4_9EURY</name>
<keyword evidence="9" id="KW-1185">Reference proteome</keyword>
<dbReference type="InterPro" id="IPR011604">
    <property type="entry name" value="PDDEXK-like_dom_sf"/>
</dbReference>
<keyword evidence="5" id="KW-0408">Iron</keyword>
<keyword evidence="6" id="KW-0411">Iron-sulfur</keyword>
<dbReference type="Pfam" id="PF01930">
    <property type="entry name" value="Cas_Cas4"/>
    <property type="match status" value="1"/>
</dbReference>
<dbReference type="EMBL" id="VCYH01000004">
    <property type="protein sequence ID" value="MDN7024554.1"/>
    <property type="molecule type" value="Genomic_DNA"/>
</dbReference>
<feature type="domain" description="DUF83" evidence="7">
    <location>
        <begin position="102"/>
        <end position="211"/>
    </location>
</feature>
<comment type="caution">
    <text evidence="8">The sequence shown here is derived from an EMBL/GenBank/DDBJ whole genome shotgun (WGS) entry which is preliminary data.</text>
</comment>
<accession>A0ABT8M9G4</accession>
<dbReference type="Proteomes" id="UP001168338">
    <property type="component" value="Unassembled WGS sequence"/>
</dbReference>
<dbReference type="InterPro" id="IPR022765">
    <property type="entry name" value="Dna2/Cas4_DUF83"/>
</dbReference>
<dbReference type="PANTHER" id="PTHR36531:SF6">
    <property type="entry name" value="DNA REPLICATION ATP-DEPENDENT HELICASE_NUCLEASE DNA2"/>
    <property type="match status" value="1"/>
</dbReference>
<evidence type="ECO:0000256" key="3">
    <source>
        <dbReference type="ARBA" id="ARBA00022723"/>
    </source>
</evidence>
<dbReference type="PANTHER" id="PTHR36531">
    <property type="entry name" value="CRISPR-ASSOCIATED EXONUCLEASE CAS4"/>
    <property type="match status" value="1"/>
</dbReference>
<evidence type="ECO:0000313" key="8">
    <source>
        <dbReference type="EMBL" id="MDN7024554.1"/>
    </source>
</evidence>
<evidence type="ECO:0000256" key="5">
    <source>
        <dbReference type="ARBA" id="ARBA00023004"/>
    </source>
</evidence>
<evidence type="ECO:0000259" key="7">
    <source>
        <dbReference type="Pfam" id="PF01930"/>
    </source>
</evidence>
<proteinExistence type="predicted"/>
<evidence type="ECO:0000256" key="1">
    <source>
        <dbReference type="ARBA" id="ARBA00001966"/>
    </source>
</evidence>
<dbReference type="Gene3D" id="3.90.320.10">
    <property type="match status" value="1"/>
</dbReference>